<dbReference type="Proteomes" id="UP000186922">
    <property type="component" value="Unassembled WGS sequence"/>
</dbReference>
<evidence type="ECO:0000256" key="1">
    <source>
        <dbReference type="ARBA" id="ARBA00000448"/>
    </source>
</evidence>
<protein>
    <recommendedName>
        <fullName evidence="3">beta-glucosidase</fullName>
        <ecNumber evidence="3">3.2.1.21</ecNumber>
    </recommendedName>
</protein>
<dbReference type="PANTHER" id="PTHR30620">
    <property type="entry name" value="PERIPLASMIC BETA-GLUCOSIDASE-RELATED"/>
    <property type="match status" value="1"/>
</dbReference>
<dbReference type="Gene3D" id="3.40.50.1700">
    <property type="entry name" value="Glycoside hydrolase family 3 C-terminal domain"/>
    <property type="match status" value="1"/>
</dbReference>
<reference evidence="10 11" key="1">
    <citation type="journal article" date="2016" name="Nat. Commun.">
        <title>Extremotolerant tardigrade genome and improved radiotolerance of human cultured cells by tardigrade-unique protein.</title>
        <authorList>
            <person name="Hashimoto T."/>
            <person name="Horikawa D.D."/>
            <person name="Saito Y."/>
            <person name="Kuwahara H."/>
            <person name="Kozuka-Hata H."/>
            <person name="Shin-I T."/>
            <person name="Minakuchi Y."/>
            <person name="Ohishi K."/>
            <person name="Motoyama A."/>
            <person name="Aizu T."/>
            <person name="Enomoto A."/>
            <person name="Kondo K."/>
            <person name="Tanaka S."/>
            <person name="Hara Y."/>
            <person name="Koshikawa S."/>
            <person name="Sagara H."/>
            <person name="Miura T."/>
            <person name="Yokobori S."/>
            <person name="Miyagawa K."/>
            <person name="Suzuki Y."/>
            <person name="Kubo T."/>
            <person name="Oyama M."/>
            <person name="Kohara Y."/>
            <person name="Fujiyama A."/>
            <person name="Arakawa K."/>
            <person name="Katayama T."/>
            <person name="Toyoda A."/>
            <person name="Kunieda T."/>
        </authorList>
    </citation>
    <scope>NUCLEOTIDE SEQUENCE [LARGE SCALE GENOMIC DNA]</scope>
    <source>
        <strain evidence="10 11">YOKOZUNA-1</strain>
    </source>
</reference>
<dbReference type="InterPro" id="IPR001764">
    <property type="entry name" value="Glyco_hydro_3_N"/>
</dbReference>
<evidence type="ECO:0000256" key="2">
    <source>
        <dbReference type="ARBA" id="ARBA00005336"/>
    </source>
</evidence>
<dbReference type="SUPFAM" id="SSF52279">
    <property type="entry name" value="Beta-D-glucan exohydrolase, C-terminal domain"/>
    <property type="match status" value="1"/>
</dbReference>
<dbReference type="InterPro" id="IPR002772">
    <property type="entry name" value="Glyco_hydro_3_C"/>
</dbReference>
<organism evidence="10 11">
    <name type="scientific">Ramazzottius varieornatus</name>
    <name type="common">Water bear</name>
    <name type="synonym">Tardigrade</name>
    <dbReference type="NCBI Taxonomy" id="947166"/>
    <lineage>
        <taxon>Eukaryota</taxon>
        <taxon>Metazoa</taxon>
        <taxon>Ecdysozoa</taxon>
        <taxon>Tardigrada</taxon>
        <taxon>Eutardigrada</taxon>
        <taxon>Parachela</taxon>
        <taxon>Hypsibioidea</taxon>
        <taxon>Ramazzottiidae</taxon>
        <taxon>Ramazzottius</taxon>
    </lineage>
</organism>
<evidence type="ECO:0000259" key="8">
    <source>
        <dbReference type="Pfam" id="PF00933"/>
    </source>
</evidence>
<dbReference type="Pfam" id="PF00933">
    <property type="entry name" value="Glyco_hydro_3"/>
    <property type="match status" value="1"/>
</dbReference>
<dbReference type="InterPro" id="IPR036881">
    <property type="entry name" value="Glyco_hydro_3_C_sf"/>
</dbReference>
<dbReference type="OrthoDB" id="47059at2759"/>
<evidence type="ECO:0000259" key="9">
    <source>
        <dbReference type="Pfam" id="PF01915"/>
    </source>
</evidence>
<comment type="similarity">
    <text evidence="2 7">Belongs to the glycosyl hydrolase 3 family.</text>
</comment>
<dbReference type="GO" id="GO:0009251">
    <property type="term" value="P:glucan catabolic process"/>
    <property type="evidence" value="ECO:0007669"/>
    <property type="project" value="TreeGrafter"/>
</dbReference>
<dbReference type="STRING" id="947166.A0A1D1VKT9"/>
<feature type="domain" description="Glycoside hydrolase family 3 N-terminal" evidence="8">
    <location>
        <begin position="3"/>
        <end position="261"/>
    </location>
</feature>
<feature type="domain" description="Glycoside hydrolase family 3 C-terminal" evidence="9">
    <location>
        <begin position="301"/>
        <end position="419"/>
    </location>
</feature>
<comment type="catalytic activity">
    <reaction evidence="1">
        <text>Hydrolysis of terminal, non-reducing beta-D-glucosyl residues with release of beta-D-glucose.</text>
        <dbReference type="EC" id="3.2.1.21"/>
    </reaction>
</comment>
<name>A0A1D1VKT9_RAMVA</name>
<dbReference type="PANTHER" id="PTHR30620:SF16">
    <property type="entry name" value="LYSOSOMAL BETA GLUCOSIDASE"/>
    <property type="match status" value="1"/>
</dbReference>
<dbReference type="InterPro" id="IPR036962">
    <property type="entry name" value="Glyco_hydro_3_N_sf"/>
</dbReference>
<dbReference type="PRINTS" id="PR00133">
    <property type="entry name" value="GLHYDRLASE3"/>
</dbReference>
<dbReference type="InterPro" id="IPR051915">
    <property type="entry name" value="Cellulose_Degrad_GH3"/>
</dbReference>
<dbReference type="EMBL" id="BDGG01000007">
    <property type="protein sequence ID" value="GAV01541.1"/>
    <property type="molecule type" value="Genomic_DNA"/>
</dbReference>
<evidence type="ECO:0000256" key="7">
    <source>
        <dbReference type="RuleBase" id="RU361161"/>
    </source>
</evidence>
<dbReference type="InterPro" id="IPR017853">
    <property type="entry name" value="GH"/>
</dbReference>
<keyword evidence="5 7" id="KW-0378">Hydrolase</keyword>
<dbReference type="Pfam" id="PF01915">
    <property type="entry name" value="Glyco_hydro_3_C"/>
    <property type="match status" value="1"/>
</dbReference>
<sequence>MSSRQQIPLLFGFDVIHGYKTLFQIPLGEAASWDPQAAKLADSIAAAEARVSGIHWTFAPIMDLARDPRWGRVMEGSGEDAFLGSEMAKARVLGFRVCMPISTRNDYSRPDKVMACAKHFAGYGAAEAGRDYASVDMSERQLREVYLPPFKAAIEAGIGSVMTAYMDLNGVPISGNQWMLRKILREEWGFDGMVVSDFMSISDSINPQFSADDAEAAMHALNAGIDMEMVSASYANNTAQLIRDKKVTMDTVDAAVGHILRAKFRLGLFDNPYTDERLASKIVLNQNNLQTARKLAAGTFVLLKNDKNTLPISKRVKRVAVIGSLANDKEQTMSSWNAQASADDSVTLLEAIINRLGSAAVKYAPGCNFTCESTTCFAEAVKVAAATNMEVLVLGEPKEFNGETASQVDIGLPGTLKSLV</sequence>
<gene>
    <name evidence="10" type="primary">RvY_12237-1</name>
    <name evidence="10" type="synonym">RvY_12237.1</name>
    <name evidence="10" type="ORF">RvY_12237</name>
</gene>
<keyword evidence="6 7" id="KW-0326">Glycosidase</keyword>
<proteinExistence type="inferred from homology"/>
<evidence type="ECO:0000256" key="6">
    <source>
        <dbReference type="ARBA" id="ARBA00023295"/>
    </source>
</evidence>
<dbReference type="InterPro" id="IPR019800">
    <property type="entry name" value="Glyco_hydro_3_AS"/>
</dbReference>
<dbReference type="SUPFAM" id="SSF51445">
    <property type="entry name" value="(Trans)glycosidases"/>
    <property type="match status" value="1"/>
</dbReference>
<evidence type="ECO:0000313" key="10">
    <source>
        <dbReference type="EMBL" id="GAV01541.1"/>
    </source>
</evidence>
<evidence type="ECO:0000256" key="4">
    <source>
        <dbReference type="ARBA" id="ARBA00022729"/>
    </source>
</evidence>
<comment type="caution">
    <text evidence="10">The sequence shown here is derived from an EMBL/GenBank/DDBJ whole genome shotgun (WGS) entry which is preliminary data.</text>
</comment>
<keyword evidence="11" id="KW-1185">Reference proteome</keyword>
<keyword evidence="4" id="KW-0732">Signal</keyword>
<dbReference type="EC" id="3.2.1.21" evidence="3"/>
<dbReference type="Gene3D" id="3.20.20.300">
    <property type="entry name" value="Glycoside hydrolase, family 3, N-terminal domain"/>
    <property type="match status" value="1"/>
</dbReference>
<dbReference type="AlphaFoldDB" id="A0A1D1VKT9"/>
<evidence type="ECO:0000256" key="3">
    <source>
        <dbReference type="ARBA" id="ARBA00012744"/>
    </source>
</evidence>
<dbReference type="GO" id="GO:0008422">
    <property type="term" value="F:beta-glucosidase activity"/>
    <property type="evidence" value="ECO:0007669"/>
    <property type="project" value="UniProtKB-EC"/>
</dbReference>
<evidence type="ECO:0000313" key="11">
    <source>
        <dbReference type="Proteomes" id="UP000186922"/>
    </source>
</evidence>
<dbReference type="PROSITE" id="PS00775">
    <property type="entry name" value="GLYCOSYL_HYDROL_F3"/>
    <property type="match status" value="1"/>
</dbReference>
<accession>A0A1D1VKT9</accession>
<evidence type="ECO:0000256" key="5">
    <source>
        <dbReference type="ARBA" id="ARBA00022801"/>
    </source>
</evidence>